<sequence>MTLKSSSLLHLRLRTVRCIGGRMRKPSCLLALLVALGATAPTFAGPGHDGGHDHDEAPVIVAGPALPRFEAHSDLFEVVGTARDGALSLTLTLDAYATNEPIAGAQIELESGAYKAVGEFDATQQRYRFAGGPLAEPGTHAITLTITAGDDVDLLAADFVMPPAQAEDAGSAAPASRSRLLWLGGGLVAALALAFGARKTLRRPGSASA</sequence>
<evidence type="ECO:0000256" key="1">
    <source>
        <dbReference type="SAM" id="Phobius"/>
    </source>
</evidence>
<evidence type="ECO:0000313" key="3">
    <source>
        <dbReference type="EMBL" id="NMG16623.1"/>
    </source>
</evidence>
<dbReference type="RefSeq" id="WP_169203192.1">
    <property type="nucleotide sequence ID" value="NZ_CP059467.1"/>
</dbReference>
<name>A0ABX1NXW6_9RHOO</name>
<feature type="transmembrane region" description="Helical" evidence="1">
    <location>
        <begin position="180"/>
        <end position="197"/>
    </location>
</feature>
<keyword evidence="1" id="KW-0472">Membrane</keyword>
<feature type="chain" id="PRO_5047268886" evidence="2">
    <location>
        <begin position="45"/>
        <end position="209"/>
    </location>
</feature>
<keyword evidence="2" id="KW-0732">Signal</keyword>
<accession>A0ABX1NXW6</accession>
<keyword evidence="1" id="KW-1133">Transmembrane helix</keyword>
<evidence type="ECO:0000313" key="4">
    <source>
        <dbReference type="Proteomes" id="UP000633943"/>
    </source>
</evidence>
<reference evidence="3 4" key="1">
    <citation type="submission" date="2019-12" db="EMBL/GenBank/DDBJ databases">
        <title>Comparative genomics gives insights into the taxonomy of the Azoarcus-Aromatoleum group and reveals separate origins of nif in the plant-associated Azoarcus and non-plant-associated Aromatoleum sub-groups.</title>
        <authorList>
            <person name="Lafos M."/>
            <person name="Maluk M."/>
            <person name="Batista M."/>
            <person name="Junghare M."/>
            <person name="Carmona M."/>
            <person name="Faoro H."/>
            <person name="Cruz L.M."/>
            <person name="Battistoni F."/>
            <person name="De Souza E."/>
            <person name="Pedrosa F."/>
            <person name="Chen W.-M."/>
            <person name="Poole P.S."/>
            <person name="Dixon R.A."/>
            <person name="James E.K."/>
        </authorList>
    </citation>
    <scope>NUCLEOTIDE SEQUENCE [LARGE SCALE GENOMIC DNA]</scope>
    <source>
        <strain evidence="3 4">PbN1</strain>
    </source>
</reference>
<organism evidence="3 4">
    <name type="scientific">Aromatoleum bremense</name>
    <dbReference type="NCBI Taxonomy" id="76115"/>
    <lineage>
        <taxon>Bacteria</taxon>
        <taxon>Pseudomonadati</taxon>
        <taxon>Pseudomonadota</taxon>
        <taxon>Betaproteobacteria</taxon>
        <taxon>Rhodocyclales</taxon>
        <taxon>Rhodocyclaceae</taxon>
        <taxon>Aromatoleum</taxon>
    </lineage>
</organism>
<protein>
    <submittedName>
        <fullName evidence="3">Uncharacterized protein</fullName>
    </submittedName>
</protein>
<keyword evidence="4" id="KW-1185">Reference proteome</keyword>
<dbReference type="Proteomes" id="UP000633943">
    <property type="component" value="Unassembled WGS sequence"/>
</dbReference>
<feature type="signal peptide" evidence="2">
    <location>
        <begin position="1"/>
        <end position="44"/>
    </location>
</feature>
<evidence type="ECO:0000256" key="2">
    <source>
        <dbReference type="SAM" id="SignalP"/>
    </source>
</evidence>
<keyword evidence="1" id="KW-0812">Transmembrane</keyword>
<dbReference type="EMBL" id="WTVP01000041">
    <property type="protein sequence ID" value="NMG16623.1"/>
    <property type="molecule type" value="Genomic_DNA"/>
</dbReference>
<comment type="caution">
    <text evidence="3">The sequence shown here is derived from an EMBL/GenBank/DDBJ whole genome shotgun (WGS) entry which is preliminary data.</text>
</comment>
<proteinExistence type="predicted"/>
<gene>
    <name evidence="3" type="ORF">GPA24_13925</name>
</gene>